<accession>A0ABS6F1N9</accession>
<dbReference type="Pfam" id="PF00085">
    <property type="entry name" value="Thioredoxin"/>
    <property type="match status" value="1"/>
</dbReference>
<comment type="similarity">
    <text evidence="1">Belongs to the thioredoxin family.</text>
</comment>
<evidence type="ECO:0000259" key="4">
    <source>
        <dbReference type="PROSITE" id="PS51352"/>
    </source>
</evidence>
<feature type="transmembrane region" description="Helical" evidence="3">
    <location>
        <begin position="7"/>
        <end position="23"/>
    </location>
</feature>
<proteinExistence type="inferred from homology"/>
<keyword evidence="6" id="KW-1185">Reference proteome</keyword>
<evidence type="ECO:0000313" key="5">
    <source>
        <dbReference type="EMBL" id="MBU5592158.1"/>
    </source>
</evidence>
<organism evidence="5 6">
    <name type="scientific">Clostridium simiarum</name>
    <dbReference type="NCBI Taxonomy" id="2841506"/>
    <lineage>
        <taxon>Bacteria</taxon>
        <taxon>Bacillati</taxon>
        <taxon>Bacillota</taxon>
        <taxon>Clostridia</taxon>
        <taxon>Eubacteriales</taxon>
        <taxon>Clostridiaceae</taxon>
        <taxon>Clostridium</taxon>
    </lineage>
</organism>
<keyword evidence="3" id="KW-0812">Transmembrane</keyword>
<dbReference type="EMBL" id="JAHLQL010000003">
    <property type="protein sequence ID" value="MBU5592158.1"/>
    <property type="molecule type" value="Genomic_DNA"/>
</dbReference>
<evidence type="ECO:0000256" key="3">
    <source>
        <dbReference type="SAM" id="Phobius"/>
    </source>
</evidence>
<evidence type="ECO:0000256" key="2">
    <source>
        <dbReference type="ARBA" id="ARBA00023284"/>
    </source>
</evidence>
<comment type="caution">
    <text evidence="5">The sequence shown here is derived from an EMBL/GenBank/DDBJ whole genome shotgun (WGS) entry which is preliminary data.</text>
</comment>
<keyword evidence="3" id="KW-1133">Transmembrane helix</keyword>
<dbReference type="PROSITE" id="PS51352">
    <property type="entry name" value="THIOREDOXIN_2"/>
    <property type="match status" value="1"/>
</dbReference>
<name>A0ABS6F1N9_9CLOT</name>
<feature type="domain" description="Thioredoxin" evidence="4">
    <location>
        <begin position="33"/>
        <end position="145"/>
    </location>
</feature>
<gene>
    <name evidence="5" type="ORF">KQI89_10335</name>
</gene>
<sequence>MKKWIKISIIAVIALALFGIYYFKNHGNDISKGKGSEKALAWENYNPDDDKDKKIPMLLELGSPTCPACRRMEPTLEDFRKKYGDNVIVKKINIESGDNYALAKKYNVRLMPTFIFLDENSDLKGRYEGMLTLESIEKVFNSMGVKANE</sequence>
<dbReference type="PANTHER" id="PTHR45663:SF11">
    <property type="entry name" value="GEO12009P1"/>
    <property type="match status" value="1"/>
</dbReference>
<keyword evidence="3" id="KW-0472">Membrane</keyword>
<protein>
    <submittedName>
        <fullName evidence="5">Thioredoxin family protein</fullName>
    </submittedName>
</protein>
<keyword evidence="2" id="KW-0676">Redox-active center</keyword>
<dbReference type="CDD" id="cd02947">
    <property type="entry name" value="TRX_family"/>
    <property type="match status" value="1"/>
</dbReference>
<dbReference type="Proteomes" id="UP000736583">
    <property type="component" value="Unassembled WGS sequence"/>
</dbReference>
<dbReference type="InterPro" id="IPR013766">
    <property type="entry name" value="Thioredoxin_domain"/>
</dbReference>
<evidence type="ECO:0000256" key="1">
    <source>
        <dbReference type="ARBA" id="ARBA00008987"/>
    </source>
</evidence>
<dbReference type="PANTHER" id="PTHR45663">
    <property type="entry name" value="GEO12009P1"/>
    <property type="match status" value="1"/>
</dbReference>
<evidence type="ECO:0000313" key="6">
    <source>
        <dbReference type="Proteomes" id="UP000736583"/>
    </source>
</evidence>
<dbReference type="RefSeq" id="WP_216457008.1">
    <property type="nucleotide sequence ID" value="NZ_JAHLQL010000003.1"/>
</dbReference>
<reference evidence="5 6" key="1">
    <citation type="submission" date="2021-06" db="EMBL/GenBank/DDBJ databases">
        <authorList>
            <person name="Sun Q."/>
            <person name="Li D."/>
        </authorList>
    </citation>
    <scope>NUCLEOTIDE SEQUENCE [LARGE SCALE GENOMIC DNA]</scope>
    <source>
        <strain evidence="5 6">MSJ-4</strain>
    </source>
</reference>